<keyword evidence="4" id="KW-1185">Reference proteome</keyword>
<comment type="caution">
    <text evidence="3">The sequence shown here is derived from an EMBL/GenBank/DDBJ whole genome shotgun (WGS) entry which is preliminary data.</text>
</comment>
<dbReference type="EMBL" id="SOEG01000030">
    <property type="protein sequence ID" value="TDX48315.1"/>
    <property type="molecule type" value="Genomic_DNA"/>
</dbReference>
<proteinExistence type="predicted"/>
<dbReference type="RefSeq" id="WP_134118242.1">
    <property type="nucleotide sequence ID" value="NZ_SOEG01000030.1"/>
</dbReference>
<keyword evidence="1" id="KW-0472">Membrane</keyword>
<feature type="domain" description="DUF4236" evidence="2">
    <location>
        <begin position="5"/>
        <end position="54"/>
    </location>
</feature>
<gene>
    <name evidence="3" type="ORF">C7959_13042</name>
</gene>
<reference evidence="3 4" key="1">
    <citation type="submission" date="2019-03" db="EMBL/GenBank/DDBJ databases">
        <title>Subsurface microbial communities from deep shales in Ohio and West Virginia, USA.</title>
        <authorList>
            <person name="Wrighton K."/>
        </authorList>
    </citation>
    <scope>NUCLEOTIDE SEQUENCE [LARGE SCALE GENOMIC DNA]</scope>
    <source>
        <strain evidence="3 4">MSL 6dP</strain>
    </source>
</reference>
<dbReference type="AlphaFoldDB" id="A0A4V3GXJ7"/>
<sequence length="419" mass="47283">MGLFFRKSFKAGPIRLNLSKSGIGVSAGVKGARVGVSSKGKGYVSGSAGPLRYRKTIGGGKGTATSQGTQRRSTRKITKEVFVDTKVTYSSDVKTTDVNIEKIPPMPEKFSMKRFYALGFLGLIMANPVTILASIVFFIIAIKRTKQNSKLKKDKDIAKELHEKLVNAIGNTNKEEFENIFSEIISLKAHPKLEDYFNSFTLHSILYCLSEIEDENFITKDELNNIKNKLGLSDERYRSIKVITFRSMFDDFLKDYELDEEEEQSIRRLISLLDLSERDIRSELKTIEVMSQIRKEAESNLEPIEVDVNIQKSEDCYYSTKAKIIKEKKISQQTVEGVTYKKIGHVVEKKGTAYLTNKRILLVGSGTYSTKLNKILDVLVTPENNIIELIIDGRKSPLIYTTPESTLFAAKIQKAIEEI</sequence>
<organism evidence="3 4">
    <name type="scientific">Orenia marismortui</name>
    <dbReference type="NCBI Taxonomy" id="46469"/>
    <lineage>
        <taxon>Bacteria</taxon>
        <taxon>Bacillati</taxon>
        <taxon>Bacillota</taxon>
        <taxon>Clostridia</taxon>
        <taxon>Halanaerobiales</taxon>
        <taxon>Halobacteroidaceae</taxon>
        <taxon>Orenia</taxon>
    </lineage>
</organism>
<accession>A0A4V3GXJ7</accession>
<evidence type="ECO:0000313" key="3">
    <source>
        <dbReference type="EMBL" id="TDX48315.1"/>
    </source>
</evidence>
<protein>
    <submittedName>
        <fullName evidence="3">Uncharacterized protein DUF4236</fullName>
    </submittedName>
</protein>
<dbReference type="InterPro" id="IPR025330">
    <property type="entry name" value="DUF4236"/>
</dbReference>
<dbReference type="Proteomes" id="UP000295832">
    <property type="component" value="Unassembled WGS sequence"/>
</dbReference>
<feature type="transmembrane region" description="Helical" evidence="1">
    <location>
        <begin position="115"/>
        <end position="142"/>
    </location>
</feature>
<evidence type="ECO:0000256" key="1">
    <source>
        <dbReference type="SAM" id="Phobius"/>
    </source>
</evidence>
<keyword evidence="1" id="KW-1133">Transmembrane helix</keyword>
<name>A0A4V3GXJ7_9FIRM</name>
<evidence type="ECO:0000313" key="4">
    <source>
        <dbReference type="Proteomes" id="UP000295832"/>
    </source>
</evidence>
<dbReference type="Pfam" id="PF14020">
    <property type="entry name" value="DUF4236"/>
    <property type="match status" value="1"/>
</dbReference>
<evidence type="ECO:0000259" key="2">
    <source>
        <dbReference type="Pfam" id="PF14020"/>
    </source>
</evidence>
<keyword evidence="1" id="KW-0812">Transmembrane</keyword>